<proteinExistence type="predicted"/>
<organism evidence="1 2">
    <name type="scientific">Paenibacillus provencensis</name>
    <dbReference type="NCBI Taxonomy" id="441151"/>
    <lineage>
        <taxon>Bacteria</taxon>
        <taxon>Bacillati</taxon>
        <taxon>Bacillota</taxon>
        <taxon>Bacilli</taxon>
        <taxon>Bacillales</taxon>
        <taxon>Paenibacillaceae</taxon>
        <taxon>Paenibacillus</taxon>
    </lineage>
</organism>
<evidence type="ECO:0000313" key="1">
    <source>
        <dbReference type="EMBL" id="MFD1126618.1"/>
    </source>
</evidence>
<protein>
    <submittedName>
        <fullName evidence="1">Uncharacterized protein</fullName>
    </submittedName>
</protein>
<name>A0ABW3PKQ1_9BACL</name>
<comment type="caution">
    <text evidence="1">The sequence shown here is derived from an EMBL/GenBank/DDBJ whole genome shotgun (WGS) entry which is preliminary data.</text>
</comment>
<sequence length="60" mass="6718">MAKLVIIFSAGTQLEFGLTEDQANKYAQLLKKPPQQWVIVWGDYATEINTHAVDSVLVVK</sequence>
<dbReference type="RefSeq" id="WP_251584941.1">
    <property type="nucleotide sequence ID" value="NZ_JBHTKX010000001.1"/>
</dbReference>
<gene>
    <name evidence="1" type="ORF">ACFQ3J_00320</name>
</gene>
<dbReference type="EMBL" id="JBHTKX010000001">
    <property type="protein sequence ID" value="MFD1126618.1"/>
    <property type="molecule type" value="Genomic_DNA"/>
</dbReference>
<keyword evidence="2" id="KW-1185">Reference proteome</keyword>
<reference evidence="2" key="1">
    <citation type="journal article" date="2019" name="Int. J. Syst. Evol. Microbiol.">
        <title>The Global Catalogue of Microorganisms (GCM) 10K type strain sequencing project: providing services to taxonomists for standard genome sequencing and annotation.</title>
        <authorList>
            <consortium name="The Broad Institute Genomics Platform"/>
            <consortium name="The Broad Institute Genome Sequencing Center for Infectious Disease"/>
            <person name="Wu L."/>
            <person name="Ma J."/>
        </authorList>
    </citation>
    <scope>NUCLEOTIDE SEQUENCE [LARGE SCALE GENOMIC DNA]</scope>
    <source>
        <strain evidence="2">CCUG 53519</strain>
    </source>
</reference>
<accession>A0ABW3PKQ1</accession>
<dbReference type="Proteomes" id="UP001597169">
    <property type="component" value="Unassembled WGS sequence"/>
</dbReference>
<evidence type="ECO:0000313" key="2">
    <source>
        <dbReference type="Proteomes" id="UP001597169"/>
    </source>
</evidence>